<dbReference type="EMBL" id="BPVZ01000003">
    <property type="protein sequence ID" value="GKU89114.1"/>
    <property type="molecule type" value="Genomic_DNA"/>
</dbReference>
<evidence type="ECO:0000313" key="2">
    <source>
        <dbReference type="Proteomes" id="UP001054252"/>
    </source>
</evidence>
<sequence>MPPKADGAEGNKSTATTNLFRLFSSIWRFPLRN</sequence>
<evidence type="ECO:0000313" key="1">
    <source>
        <dbReference type="EMBL" id="GKU89114.1"/>
    </source>
</evidence>
<proteinExistence type="predicted"/>
<comment type="caution">
    <text evidence="1">The sequence shown here is derived from an EMBL/GenBank/DDBJ whole genome shotgun (WGS) entry which is preliminary data.</text>
</comment>
<organism evidence="1 2">
    <name type="scientific">Rubroshorea leprosula</name>
    <dbReference type="NCBI Taxonomy" id="152421"/>
    <lineage>
        <taxon>Eukaryota</taxon>
        <taxon>Viridiplantae</taxon>
        <taxon>Streptophyta</taxon>
        <taxon>Embryophyta</taxon>
        <taxon>Tracheophyta</taxon>
        <taxon>Spermatophyta</taxon>
        <taxon>Magnoliopsida</taxon>
        <taxon>eudicotyledons</taxon>
        <taxon>Gunneridae</taxon>
        <taxon>Pentapetalae</taxon>
        <taxon>rosids</taxon>
        <taxon>malvids</taxon>
        <taxon>Malvales</taxon>
        <taxon>Dipterocarpaceae</taxon>
        <taxon>Rubroshorea</taxon>
    </lineage>
</organism>
<accession>A0AAV5HUB1</accession>
<name>A0AAV5HUB1_9ROSI</name>
<dbReference type="AlphaFoldDB" id="A0AAV5HUB1"/>
<gene>
    <name evidence="1" type="ORF">SLEP1_g3301</name>
</gene>
<reference evidence="1 2" key="1">
    <citation type="journal article" date="2021" name="Commun. Biol.">
        <title>The genome of Shorea leprosula (Dipterocarpaceae) highlights the ecological relevance of drought in aseasonal tropical rainforests.</title>
        <authorList>
            <person name="Ng K.K.S."/>
            <person name="Kobayashi M.J."/>
            <person name="Fawcett J.A."/>
            <person name="Hatakeyama M."/>
            <person name="Paape T."/>
            <person name="Ng C.H."/>
            <person name="Ang C.C."/>
            <person name="Tnah L.H."/>
            <person name="Lee C.T."/>
            <person name="Nishiyama T."/>
            <person name="Sese J."/>
            <person name="O'Brien M.J."/>
            <person name="Copetti D."/>
            <person name="Mohd Noor M.I."/>
            <person name="Ong R.C."/>
            <person name="Putra M."/>
            <person name="Sireger I.Z."/>
            <person name="Indrioko S."/>
            <person name="Kosugi Y."/>
            <person name="Izuno A."/>
            <person name="Isagi Y."/>
            <person name="Lee S.L."/>
            <person name="Shimizu K.K."/>
        </authorList>
    </citation>
    <scope>NUCLEOTIDE SEQUENCE [LARGE SCALE GENOMIC DNA]</scope>
    <source>
        <strain evidence="1">214</strain>
    </source>
</reference>
<keyword evidence="2" id="KW-1185">Reference proteome</keyword>
<protein>
    <submittedName>
        <fullName evidence="1">Uncharacterized protein</fullName>
    </submittedName>
</protein>
<dbReference type="Proteomes" id="UP001054252">
    <property type="component" value="Unassembled WGS sequence"/>
</dbReference>